<comment type="subcellular location">
    <subcellularLocation>
        <location evidence="1">Cell membrane</location>
        <topology evidence="1">Multi-pass membrane protein</topology>
    </subcellularLocation>
</comment>
<evidence type="ECO:0000256" key="3">
    <source>
        <dbReference type="ARBA" id="ARBA00022679"/>
    </source>
</evidence>
<dbReference type="AlphaFoldDB" id="A0A0J1GNJ3"/>
<dbReference type="GO" id="GO:0000155">
    <property type="term" value="F:phosphorelay sensor kinase activity"/>
    <property type="evidence" value="ECO:0007669"/>
    <property type="project" value="InterPro"/>
</dbReference>
<keyword evidence="8 9" id="KW-0472">Membrane</keyword>
<evidence type="ECO:0000256" key="9">
    <source>
        <dbReference type="SAM" id="Phobius"/>
    </source>
</evidence>
<keyword evidence="2" id="KW-1003">Cell membrane</keyword>
<dbReference type="InterPro" id="IPR050482">
    <property type="entry name" value="Sensor_HK_TwoCompSys"/>
</dbReference>
<feature type="transmembrane region" description="Helical" evidence="9">
    <location>
        <begin position="154"/>
        <end position="183"/>
    </location>
</feature>
<feature type="domain" description="Histidine kinase" evidence="10">
    <location>
        <begin position="438"/>
        <end position="531"/>
    </location>
</feature>
<keyword evidence="5 11" id="KW-0418">Kinase</keyword>
<reference evidence="11 12" key="1">
    <citation type="submission" date="2015-05" db="EMBL/GenBank/DDBJ databases">
        <title>Photobacterium galathea sp. nov.</title>
        <authorList>
            <person name="Machado H."/>
            <person name="Gram L."/>
        </authorList>
    </citation>
    <scope>NUCLEOTIDE SEQUENCE [LARGE SCALE GENOMIC DNA]</scope>
    <source>
        <strain evidence="11 12">DSM 25995</strain>
    </source>
</reference>
<dbReference type="PROSITE" id="PS51257">
    <property type="entry name" value="PROKAR_LIPOPROTEIN"/>
    <property type="match status" value="1"/>
</dbReference>
<protein>
    <submittedName>
        <fullName evidence="11">Histidine kinase</fullName>
    </submittedName>
</protein>
<dbReference type="OrthoDB" id="9797605at2"/>
<dbReference type="PATRIC" id="fig|754436.4.peg.2002"/>
<comment type="caution">
    <text evidence="11">The sequence shown here is derived from an EMBL/GenBank/DDBJ whole genome shotgun (WGS) entry which is preliminary data.</text>
</comment>
<keyword evidence="6 9" id="KW-1133">Transmembrane helix</keyword>
<feature type="transmembrane region" description="Helical" evidence="9">
    <location>
        <begin position="203"/>
        <end position="223"/>
    </location>
</feature>
<keyword evidence="4 9" id="KW-0812">Transmembrane</keyword>
<proteinExistence type="predicted"/>
<dbReference type="SMART" id="SM00387">
    <property type="entry name" value="HATPase_c"/>
    <property type="match status" value="1"/>
</dbReference>
<dbReference type="PANTHER" id="PTHR24421:SF58">
    <property type="entry name" value="SIGNAL TRANSDUCTION HISTIDINE-PROTEIN KINASE_PHOSPHATASE UHPB"/>
    <property type="match status" value="1"/>
</dbReference>
<dbReference type="InterPro" id="IPR007895">
    <property type="entry name" value="MASE1"/>
</dbReference>
<keyword evidence="3" id="KW-0808">Transferase</keyword>
<keyword evidence="12" id="KW-1185">Reference proteome</keyword>
<evidence type="ECO:0000313" key="12">
    <source>
        <dbReference type="Proteomes" id="UP000036426"/>
    </source>
</evidence>
<dbReference type="Proteomes" id="UP000036426">
    <property type="component" value="Unassembled WGS sequence"/>
</dbReference>
<dbReference type="PANTHER" id="PTHR24421">
    <property type="entry name" value="NITRATE/NITRITE SENSOR PROTEIN NARX-RELATED"/>
    <property type="match status" value="1"/>
</dbReference>
<dbReference type="Pfam" id="PF07730">
    <property type="entry name" value="HisKA_3"/>
    <property type="match status" value="1"/>
</dbReference>
<evidence type="ECO:0000256" key="4">
    <source>
        <dbReference type="ARBA" id="ARBA00022692"/>
    </source>
</evidence>
<evidence type="ECO:0000256" key="2">
    <source>
        <dbReference type="ARBA" id="ARBA00022475"/>
    </source>
</evidence>
<organism evidence="11 12">
    <name type="scientific">Photobacterium aphoticum</name>
    <dbReference type="NCBI Taxonomy" id="754436"/>
    <lineage>
        <taxon>Bacteria</taxon>
        <taxon>Pseudomonadati</taxon>
        <taxon>Pseudomonadota</taxon>
        <taxon>Gammaproteobacteria</taxon>
        <taxon>Vibrionales</taxon>
        <taxon>Vibrionaceae</taxon>
        <taxon>Photobacterium</taxon>
    </lineage>
</organism>
<keyword evidence="7" id="KW-0902">Two-component regulatory system</keyword>
<dbReference type="Gene3D" id="1.20.5.1930">
    <property type="match status" value="1"/>
</dbReference>
<gene>
    <name evidence="11" type="ORF">ABT58_09465</name>
</gene>
<dbReference type="EMBL" id="LDOV01000017">
    <property type="protein sequence ID" value="KLV01029.1"/>
    <property type="molecule type" value="Genomic_DNA"/>
</dbReference>
<name>A0A0J1GNJ3_9GAMM</name>
<evidence type="ECO:0000256" key="1">
    <source>
        <dbReference type="ARBA" id="ARBA00004651"/>
    </source>
</evidence>
<evidence type="ECO:0000256" key="8">
    <source>
        <dbReference type="ARBA" id="ARBA00023136"/>
    </source>
</evidence>
<feature type="transmembrane region" description="Helical" evidence="9">
    <location>
        <begin position="7"/>
        <end position="29"/>
    </location>
</feature>
<dbReference type="PROSITE" id="PS50109">
    <property type="entry name" value="HIS_KIN"/>
    <property type="match status" value="1"/>
</dbReference>
<accession>A0A0J1GNJ3</accession>
<dbReference type="InterPro" id="IPR036890">
    <property type="entry name" value="HATPase_C_sf"/>
</dbReference>
<dbReference type="CDD" id="cd16917">
    <property type="entry name" value="HATPase_UhpB-NarQ-NarX-like"/>
    <property type="match status" value="1"/>
</dbReference>
<dbReference type="GO" id="GO:0046983">
    <property type="term" value="F:protein dimerization activity"/>
    <property type="evidence" value="ECO:0007669"/>
    <property type="project" value="InterPro"/>
</dbReference>
<dbReference type="Pfam" id="PF02518">
    <property type="entry name" value="HATPase_c"/>
    <property type="match status" value="1"/>
</dbReference>
<dbReference type="Gene3D" id="3.30.565.10">
    <property type="entry name" value="Histidine kinase-like ATPase, C-terminal domain"/>
    <property type="match status" value="1"/>
</dbReference>
<dbReference type="InterPro" id="IPR011712">
    <property type="entry name" value="Sig_transdc_His_kin_sub3_dim/P"/>
</dbReference>
<dbReference type="InterPro" id="IPR003594">
    <property type="entry name" value="HATPase_dom"/>
</dbReference>
<evidence type="ECO:0000256" key="6">
    <source>
        <dbReference type="ARBA" id="ARBA00022989"/>
    </source>
</evidence>
<dbReference type="GO" id="GO:0005886">
    <property type="term" value="C:plasma membrane"/>
    <property type="evidence" value="ECO:0007669"/>
    <property type="project" value="UniProtKB-SubCell"/>
</dbReference>
<dbReference type="Pfam" id="PF05231">
    <property type="entry name" value="MASE1"/>
    <property type="match status" value="1"/>
</dbReference>
<evidence type="ECO:0000259" key="10">
    <source>
        <dbReference type="PROSITE" id="PS50109"/>
    </source>
</evidence>
<dbReference type="SUPFAM" id="SSF55874">
    <property type="entry name" value="ATPase domain of HSP90 chaperone/DNA topoisomerase II/histidine kinase"/>
    <property type="match status" value="1"/>
</dbReference>
<dbReference type="NCBIfam" id="NF008649">
    <property type="entry name" value="PRK11644.1"/>
    <property type="match status" value="1"/>
</dbReference>
<dbReference type="RefSeq" id="WP_047874148.1">
    <property type="nucleotide sequence ID" value="NZ_BMYC01000002.1"/>
</dbReference>
<evidence type="ECO:0000256" key="5">
    <source>
        <dbReference type="ARBA" id="ARBA00022777"/>
    </source>
</evidence>
<feature type="transmembrane region" description="Helical" evidence="9">
    <location>
        <begin position="109"/>
        <end position="133"/>
    </location>
</feature>
<sequence>MRHLAVTSLVGGLLLACGWFCLWVIATYFTLDPELAVFLFPFALRLGVLLHCPKRFWPAVYGTEWLLLFALAPLVGASVWQIAMLSSVMSVPVMWGAHRHYIGSQLHRLSVMGAVIALTSLLNMAVAMGIPLIHDALGLVPVPPQDTLGFATTLSHGLMVLLVSVTGGLMIVPSCYLVWSYLFQQTWIPLTVDLVSRPVTLRVRHVLLYVALLIASIVLQLGLPQELRRFAPFCLAIPIVLLAFRYGWQGALLGTLFNSIALIAGRSSGSDLAITDLLLSLTAQSLTGILLGMGIQRQRELNQQLRLQLSRNHSLSRQLITAEESVRRDIARELHDEIGQNITAIRTQASIIKRVDTPPVGINCANMIETLSLNIYDTTKGLLTRLRPKTLDDMGVEAAIDQLIRDLECEQHGIATSVTWQCVALRPESLSDTLSVTLYRLCQEAVNNVVKYAQASTLQISFVLEKERVELEIRDNGKGFAVAALMATSSSGFGLRGMQERVEALGGKITIKSRTQPPVQGTHIHIQLPVM</sequence>
<evidence type="ECO:0000256" key="7">
    <source>
        <dbReference type="ARBA" id="ARBA00023012"/>
    </source>
</evidence>
<evidence type="ECO:0000313" key="11">
    <source>
        <dbReference type="EMBL" id="KLV01029.1"/>
    </source>
</evidence>
<feature type="transmembrane region" description="Helical" evidence="9">
    <location>
        <begin position="65"/>
        <end position="89"/>
    </location>
</feature>
<dbReference type="InterPro" id="IPR005467">
    <property type="entry name" value="His_kinase_dom"/>
</dbReference>